<organism evidence="2 3">
    <name type="scientific">Cytobacillus spartinae</name>
    <dbReference type="NCBI Taxonomy" id="3299023"/>
    <lineage>
        <taxon>Bacteria</taxon>
        <taxon>Bacillati</taxon>
        <taxon>Bacillota</taxon>
        <taxon>Bacilli</taxon>
        <taxon>Bacillales</taxon>
        <taxon>Bacillaceae</taxon>
        <taxon>Cytobacillus</taxon>
    </lineage>
</organism>
<dbReference type="RefSeq" id="WP_389360832.1">
    <property type="nucleotide sequence ID" value="NZ_JBIACK010000004.1"/>
</dbReference>
<name>A0ABW6KA10_9BACI</name>
<feature type="transmembrane region" description="Helical" evidence="1">
    <location>
        <begin position="126"/>
        <end position="144"/>
    </location>
</feature>
<gene>
    <name evidence="2" type="ORF">ACFYKX_10635</name>
</gene>
<proteinExistence type="predicted"/>
<sequence length="146" mass="17068">MKNSSFKRRVSTRLLRSAGGKAEWPFLPQMNSSKVSKVTVMNSKYRLLLHPLLIPCWILGILNLFVFHVDLEMLLLFISLLFLGAYSLWKRLKVAYRIWKGRKELSMREIAEMEHATRQLKNNPEVGVCFLLLLINLLLTYIQVTF</sequence>
<dbReference type="Proteomes" id="UP001601059">
    <property type="component" value="Unassembled WGS sequence"/>
</dbReference>
<protein>
    <recommendedName>
        <fullName evidence="4">DUF3899 domain-containing protein</fullName>
    </recommendedName>
</protein>
<reference evidence="2 3" key="1">
    <citation type="submission" date="2024-08" db="EMBL/GenBank/DDBJ databases">
        <title>Two novel Cytobacillus novel species.</title>
        <authorList>
            <person name="Liu G."/>
        </authorList>
    </citation>
    <scope>NUCLEOTIDE SEQUENCE [LARGE SCALE GENOMIC DNA]</scope>
    <source>
        <strain evidence="2 3">FJAT-54145</strain>
    </source>
</reference>
<keyword evidence="1" id="KW-1133">Transmembrane helix</keyword>
<keyword evidence="3" id="KW-1185">Reference proteome</keyword>
<keyword evidence="1" id="KW-0472">Membrane</keyword>
<evidence type="ECO:0008006" key="4">
    <source>
        <dbReference type="Google" id="ProtNLM"/>
    </source>
</evidence>
<dbReference type="EMBL" id="JBIACK010000004">
    <property type="protein sequence ID" value="MFE8701053.1"/>
    <property type="molecule type" value="Genomic_DNA"/>
</dbReference>
<comment type="caution">
    <text evidence="2">The sequence shown here is derived from an EMBL/GenBank/DDBJ whole genome shotgun (WGS) entry which is preliminary data.</text>
</comment>
<evidence type="ECO:0000313" key="3">
    <source>
        <dbReference type="Proteomes" id="UP001601059"/>
    </source>
</evidence>
<feature type="transmembrane region" description="Helical" evidence="1">
    <location>
        <begin position="47"/>
        <end position="67"/>
    </location>
</feature>
<feature type="transmembrane region" description="Helical" evidence="1">
    <location>
        <begin position="73"/>
        <end position="89"/>
    </location>
</feature>
<accession>A0ABW6KA10</accession>
<evidence type="ECO:0000313" key="2">
    <source>
        <dbReference type="EMBL" id="MFE8701053.1"/>
    </source>
</evidence>
<keyword evidence="1" id="KW-0812">Transmembrane</keyword>
<evidence type="ECO:0000256" key="1">
    <source>
        <dbReference type="SAM" id="Phobius"/>
    </source>
</evidence>